<dbReference type="GO" id="GO:0098671">
    <property type="term" value="P:adhesion receptor-mediated virion attachment to host cell"/>
    <property type="evidence" value="ECO:0007669"/>
    <property type="project" value="UniProtKB-KW"/>
</dbReference>
<keyword evidence="5" id="KW-0946">Virion</keyword>
<evidence type="ECO:0000256" key="2">
    <source>
        <dbReference type="ARBA" id="ARBA00022581"/>
    </source>
</evidence>
<dbReference type="Proteomes" id="UP001240123">
    <property type="component" value="Segment"/>
</dbReference>
<evidence type="ECO:0000256" key="1">
    <source>
        <dbReference type="ARBA" id="ARBA00004328"/>
    </source>
</evidence>
<dbReference type="GO" id="GO:0098015">
    <property type="term" value="C:virus tail"/>
    <property type="evidence" value="ECO:0007669"/>
    <property type="project" value="UniProtKB-KW"/>
</dbReference>
<name>A0AAF0GKN6_9CAUD</name>
<reference evidence="9" key="1">
    <citation type="submission" date="2023-03" db="EMBL/GenBank/DDBJ databases">
        <authorList>
            <person name="Chen D."/>
        </authorList>
    </citation>
    <scope>NUCLEOTIDE SEQUENCE</scope>
</reference>
<evidence type="ECO:0000256" key="4">
    <source>
        <dbReference type="ARBA" id="ARBA00022804"/>
    </source>
</evidence>
<keyword evidence="6" id="KW-1233">Viral attachment to host adhesion receptor</keyword>
<comment type="subcellular location">
    <subcellularLocation>
        <location evidence="1">Virion</location>
    </subcellularLocation>
</comment>
<evidence type="ECO:0000256" key="6">
    <source>
        <dbReference type="ARBA" id="ARBA00023165"/>
    </source>
</evidence>
<keyword evidence="2" id="KW-0945">Host-virus interaction</keyword>
<evidence type="ECO:0000256" key="5">
    <source>
        <dbReference type="ARBA" id="ARBA00022844"/>
    </source>
</evidence>
<dbReference type="InterPro" id="IPR005604">
    <property type="entry name" value="Phage_T7_tail_fibre-like_N"/>
</dbReference>
<protein>
    <submittedName>
        <fullName evidence="9">Non-contractile tail fiber protein</fullName>
    </submittedName>
</protein>
<keyword evidence="7" id="KW-1160">Virus entry into host cell</keyword>
<sequence>MATTTKTVKTYALNGSLKDFTIPFEYLARKFVAVTLIGATRKELVLNLDFRFSTPTTITTLRAGAWGPADNFDLIEIRRFTSATERLVDYADGSILRAYDLNTSQVQSLHIAEEARDLTADTIGVNNEGHLDARARRIVNVADAVNPGDAVNLRMQTQWAGSALNSATASANSATASANSATASQASRVASETARDASVVAKNASEAARDVANTHKNAAATSATNSEASNQTAYKWANNPENTVVNSGQYSAFHWVQKAFAYATNALGYSNNAATSASQAAQKVTDAAAQVTLATAQADRAKTEADKLGNMNSLGAALESVTGVNVSWKGSITAALPMYSAGGFVAKAGADNESNFSMANAAGADPIRLVRTLDRTIHLFDNNGTGDRMTWTASGVQVPRALTVSGYTTLGASEAGSMTVKGGFQVQGGNCQVFSTSGAANSHLWFYDNAGNSRGIIYAGQDRSIKIAPGDSTHTFESNGTVRLVGSLVVAGVVYAGNGNAAMGTDGNLTGGIWGGTGLSQSIYNTADNRGWAWAGDPTRIGQAISNFRVNSLGVYMMALAHNNSGIDWNEGVAGGNLTACAAAGAYFAGYNLAGNWVRLGRITNADGASADSVTTYMRYA</sequence>
<evidence type="ECO:0000313" key="10">
    <source>
        <dbReference type="Proteomes" id="UP001240123"/>
    </source>
</evidence>
<evidence type="ECO:0000259" key="8">
    <source>
        <dbReference type="Pfam" id="PF03906"/>
    </source>
</evidence>
<keyword evidence="3" id="KW-1227">Viral tail protein</keyword>
<dbReference type="GO" id="GO:0046718">
    <property type="term" value="P:symbiont entry into host cell"/>
    <property type="evidence" value="ECO:0007669"/>
    <property type="project" value="UniProtKB-KW"/>
</dbReference>
<dbReference type="EMBL" id="OQ622093">
    <property type="protein sequence ID" value="WGH28304.1"/>
    <property type="molecule type" value="Genomic_DNA"/>
</dbReference>
<dbReference type="Pfam" id="PF03906">
    <property type="entry name" value="Phage_T7_tail"/>
    <property type="match status" value="1"/>
</dbReference>
<keyword evidence="4" id="KW-1161">Viral attachment to host cell</keyword>
<gene>
    <name evidence="9" type="ORF">10P302A_gene0044</name>
</gene>
<evidence type="ECO:0000313" key="9">
    <source>
        <dbReference type="EMBL" id="WGH28304.1"/>
    </source>
</evidence>
<accession>A0AAF0GKN6</accession>
<evidence type="ECO:0000256" key="3">
    <source>
        <dbReference type="ARBA" id="ARBA00022732"/>
    </source>
</evidence>
<organism evidence="9 10">
    <name type="scientific">Pseudomonas phage 10P302A</name>
    <dbReference type="NCBI Taxonomy" id="3038233"/>
    <lineage>
        <taxon>Viruses</taxon>
        <taxon>Duplodnaviria</taxon>
        <taxon>Heunggongvirae</taxon>
        <taxon>Uroviricota</taxon>
        <taxon>Caudoviricetes</taxon>
        <taxon>Autographivirales</taxon>
        <taxon>Autotranscriptaviridae</taxon>
        <taxon>Studiervirinae</taxon>
        <taxon>Cankvirus</taxon>
        <taxon>Cankvirus cv10P302A</taxon>
    </lineage>
</organism>
<feature type="domain" description="Bacteriophage T7 tail fibre protein-like N-terminal" evidence="8">
    <location>
        <begin position="1"/>
        <end position="133"/>
    </location>
</feature>
<evidence type="ECO:0000256" key="7">
    <source>
        <dbReference type="ARBA" id="ARBA00023296"/>
    </source>
</evidence>
<proteinExistence type="predicted"/>
<keyword evidence="10" id="KW-1185">Reference proteome</keyword>